<dbReference type="Pfam" id="PF00067">
    <property type="entry name" value="p450"/>
    <property type="match status" value="1"/>
</dbReference>
<dbReference type="SUPFAM" id="SSF48264">
    <property type="entry name" value="Cytochrome P450"/>
    <property type="match status" value="1"/>
</dbReference>
<dbReference type="EMBL" id="JAQGLA010000044">
    <property type="protein sequence ID" value="MDA3628405.1"/>
    <property type="molecule type" value="Genomic_DNA"/>
</dbReference>
<sequence>MVAPRIPEGFDFTDPDLLAERLPLAEFAELRNTAPVWWNDQPNRCGGFDDGGFWVVSKHADVKEVSRRSDVFSTRENTAIIRFNDSMTREQIELQRFIMLNMDPPQHTKVRQIVQRGFTPRAIKTLEAALKDRAQRIVTEARANGSGDFVTDVACELPLQAIAELLGVPQDHRKEIFDWSNQMIGYDDPEYGVDPEVAAAEILGYFSGMAEERRGCPMDDIVTKLVHADVDGSALTSDEFGFFAILLAVAGNETTRNAITHGMLAFMDNPDQWELYKEQRPKTTADEIVRWATPVVSFQRTALTDTELGGVRIKEGQRVGLFYSSANFDPDVFDEPERFDITRDPNPHVGFGGTGAHFCLGANLARLEIDLIFNAIADHMPNIQRVGEPRRLRSGWLNGIKEVQVQYS</sequence>
<proteinExistence type="inferred from homology"/>
<comment type="caution">
    <text evidence="2">The sequence shown here is derived from an EMBL/GenBank/DDBJ whole genome shotgun (WGS) entry which is preliminary data.</text>
</comment>
<dbReference type="PRINTS" id="PR00359">
    <property type="entry name" value="BP450"/>
</dbReference>
<evidence type="ECO:0000313" key="2">
    <source>
        <dbReference type="EMBL" id="MDA3628405.1"/>
    </source>
</evidence>
<dbReference type="InterPro" id="IPR002397">
    <property type="entry name" value="Cyt_P450_B"/>
</dbReference>
<dbReference type="CDD" id="cd11033">
    <property type="entry name" value="CYP142-like"/>
    <property type="match status" value="1"/>
</dbReference>
<dbReference type="InterPro" id="IPR036396">
    <property type="entry name" value="Cyt_P450_sf"/>
</dbReference>
<evidence type="ECO:0000313" key="3">
    <source>
        <dbReference type="Proteomes" id="UP001210380"/>
    </source>
</evidence>
<name>A0ABT4V364_9PSEU</name>
<keyword evidence="3" id="KW-1185">Reference proteome</keyword>
<gene>
    <name evidence="2" type="ORF">OU415_23435</name>
</gene>
<organism evidence="2 3">
    <name type="scientific">Saccharopolyspora oryzae</name>
    <dbReference type="NCBI Taxonomy" id="2997343"/>
    <lineage>
        <taxon>Bacteria</taxon>
        <taxon>Bacillati</taxon>
        <taxon>Actinomycetota</taxon>
        <taxon>Actinomycetes</taxon>
        <taxon>Pseudonocardiales</taxon>
        <taxon>Pseudonocardiaceae</taxon>
        <taxon>Saccharopolyspora</taxon>
    </lineage>
</organism>
<dbReference type="RefSeq" id="WP_270951252.1">
    <property type="nucleotide sequence ID" value="NZ_JAQGLA010000044.1"/>
</dbReference>
<accession>A0ABT4V364</accession>
<protein>
    <submittedName>
        <fullName evidence="2">Cytochrome P450</fullName>
    </submittedName>
</protein>
<dbReference type="Proteomes" id="UP001210380">
    <property type="component" value="Unassembled WGS sequence"/>
</dbReference>
<evidence type="ECO:0000256" key="1">
    <source>
        <dbReference type="ARBA" id="ARBA00010617"/>
    </source>
</evidence>
<comment type="similarity">
    <text evidence="1">Belongs to the cytochrome P450 family.</text>
</comment>
<dbReference type="PANTHER" id="PTHR46696">
    <property type="entry name" value="P450, PUTATIVE (EUROFUNG)-RELATED"/>
    <property type="match status" value="1"/>
</dbReference>
<dbReference type="PANTHER" id="PTHR46696:SF4">
    <property type="entry name" value="BIOTIN BIOSYNTHESIS CYTOCHROME P450"/>
    <property type="match status" value="1"/>
</dbReference>
<reference evidence="2 3" key="1">
    <citation type="submission" date="2022-11" db="EMBL/GenBank/DDBJ databases">
        <title>Draft genome sequence of Saccharopolyspora sp. WRP15-2 isolated from rhizosphere soils of wild rice in Thailand.</title>
        <authorList>
            <person name="Duangmal K."/>
            <person name="Kammanee S."/>
            <person name="Muangham S."/>
        </authorList>
    </citation>
    <scope>NUCLEOTIDE SEQUENCE [LARGE SCALE GENOMIC DNA]</scope>
    <source>
        <strain evidence="2 3">WRP15-2</strain>
    </source>
</reference>
<dbReference type="InterPro" id="IPR001128">
    <property type="entry name" value="Cyt_P450"/>
</dbReference>
<dbReference type="Gene3D" id="1.10.630.10">
    <property type="entry name" value="Cytochrome P450"/>
    <property type="match status" value="1"/>
</dbReference>